<dbReference type="PANTHER" id="PTHR45339:SF1">
    <property type="entry name" value="HYBRID SIGNAL TRANSDUCTION HISTIDINE KINASE J"/>
    <property type="match status" value="1"/>
</dbReference>
<sequence>MEGQNKPPKKILVVDDNLDSRELVIKILKNKGLQLVEAVDGEDALEKVTTERPDLILMDISLPKIDGHEVTRRLKSDKNFAAIPIIALTAHAMKGDREKALAAGCEGYITKPINVHDLYDRIKPFLG</sequence>
<keyword evidence="2" id="KW-0902">Two-component regulatory system</keyword>
<dbReference type="GO" id="GO:0000160">
    <property type="term" value="P:phosphorelay signal transduction system"/>
    <property type="evidence" value="ECO:0007669"/>
    <property type="project" value="UniProtKB-KW"/>
</dbReference>
<gene>
    <name evidence="4" type="ORF">MNBD_DELTA04-973</name>
</gene>
<dbReference type="Pfam" id="PF00072">
    <property type="entry name" value="Response_reg"/>
    <property type="match status" value="1"/>
</dbReference>
<dbReference type="InterPro" id="IPR011006">
    <property type="entry name" value="CheY-like_superfamily"/>
</dbReference>
<evidence type="ECO:0000256" key="1">
    <source>
        <dbReference type="ARBA" id="ARBA00022553"/>
    </source>
</evidence>
<dbReference type="Gene3D" id="3.40.50.2300">
    <property type="match status" value="1"/>
</dbReference>
<dbReference type="PANTHER" id="PTHR45339">
    <property type="entry name" value="HYBRID SIGNAL TRANSDUCTION HISTIDINE KINASE J"/>
    <property type="match status" value="1"/>
</dbReference>
<evidence type="ECO:0000313" key="4">
    <source>
        <dbReference type="EMBL" id="VAW41459.1"/>
    </source>
</evidence>
<proteinExistence type="predicted"/>
<dbReference type="AlphaFoldDB" id="A0A3B0VX21"/>
<evidence type="ECO:0000256" key="2">
    <source>
        <dbReference type="ARBA" id="ARBA00023012"/>
    </source>
</evidence>
<dbReference type="EMBL" id="UOEY01000124">
    <property type="protein sequence ID" value="VAW41459.1"/>
    <property type="molecule type" value="Genomic_DNA"/>
</dbReference>
<dbReference type="SUPFAM" id="SSF52172">
    <property type="entry name" value="CheY-like"/>
    <property type="match status" value="1"/>
</dbReference>
<feature type="domain" description="Response regulatory" evidence="3">
    <location>
        <begin position="10"/>
        <end position="126"/>
    </location>
</feature>
<dbReference type="InterPro" id="IPR001789">
    <property type="entry name" value="Sig_transdc_resp-reg_receiver"/>
</dbReference>
<dbReference type="PROSITE" id="PS50110">
    <property type="entry name" value="RESPONSE_REGULATORY"/>
    <property type="match status" value="1"/>
</dbReference>
<keyword evidence="1" id="KW-0597">Phosphoprotein</keyword>
<evidence type="ECO:0000259" key="3">
    <source>
        <dbReference type="PROSITE" id="PS50110"/>
    </source>
</evidence>
<protein>
    <recommendedName>
        <fullName evidence="3">Response regulatory domain-containing protein</fullName>
    </recommendedName>
</protein>
<accession>A0A3B0VX21</accession>
<organism evidence="4">
    <name type="scientific">hydrothermal vent metagenome</name>
    <dbReference type="NCBI Taxonomy" id="652676"/>
    <lineage>
        <taxon>unclassified sequences</taxon>
        <taxon>metagenomes</taxon>
        <taxon>ecological metagenomes</taxon>
    </lineage>
</organism>
<reference evidence="4" key="1">
    <citation type="submission" date="2018-06" db="EMBL/GenBank/DDBJ databases">
        <authorList>
            <person name="Zhirakovskaya E."/>
        </authorList>
    </citation>
    <scope>NUCLEOTIDE SEQUENCE</scope>
</reference>
<name>A0A3B0VX21_9ZZZZ</name>
<dbReference type="SMART" id="SM00448">
    <property type="entry name" value="REC"/>
    <property type="match status" value="1"/>
</dbReference>